<dbReference type="Proteomes" id="UP000823963">
    <property type="component" value="Unassembled WGS sequence"/>
</dbReference>
<evidence type="ECO:0000256" key="14">
    <source>
        <dbReference type="SAM" id="MobiDB-lite"/>
    </source>
</evidence>
<evidence type="ECO:0000256" key="10">
    <source>
        <dbReference type="ARBA" id="ARBA00023268"/>
    </source>
</evidence>
<keyword evidence="6" id="KW-0808">Transferase</keyword>
<comment type="catalytic activity">
    <reaction evidence="13">
        <text>[GlcNAc-(1-&gt;4)-Mur2Ac(oyl-L-Ala-gamma-D-Glu-L-Lys-D-Ala-D-Ala)](n)-di-trans,octa-cis-undecaprenyl diphosphate + beta-D-GlcNAc-(1-&gt;4)-Mur2Ac(oyl-L-Ala-gamma-D-Glu-L-Lys-D-Ala-D-Ala)-di-trans,octa-cis-undecaprenyl diphosphate = [GlcNAc-(1-&gt;4)-Mur2Ac(oyl-L-Ala-gamma-D-Glu-L-Lys-D-Ala-D-Ala)](n+1)-di-trans,octa-cis-undecaprenyl diphosphate + di-trans,octa-cis-undecaprenyl diphosphate + H(+)</text>
        <dbReference type="Rhea" id="RHEA:23708"/>
        <dbReference type="Rhea" id="RHEA-COMP:9602"/>
        <dbReference type="Rhea" id="RHEA-COMP:9603"/>
        <dbReference type="ChEBI" id="CHEBI:15378"/>
        <dbReference type="ChEBI" id="CHEBI:58405"/>
        <dbReference type="ChEBI" id="CHEBI:60033"/>
        <dbReference type="ChEBI" id="CHEBI:78435"/>
        <dbReference type="EC" id="2.4.99.28"/>
    </reaction>
</comment>
<dbReference type="Gene3D" id="1.10.3810.10">
    <property type="entry name" value="Biosynthetic peptidoglycan transglycosylase-like"/>
    <property type="match status" value="1"/>
</dbReference>
<dbReference type="GO" id="GO:0008658">
    <property type="term" value="F:penicillin binding"/>
    <property type="evidence" value="ECO:0007669"/>
    <property type="project" value="InterPro"/>
</dbReference>
<dbReference type="GO" id="GO:0071555">
    <property type="term" value="P:cell wall organization"/>
    <property type="evidence" value="ECO:0007669"/>
    <property type="project" value="UniProtKB-KW"/>
</dbReference>
<organism evidence="18 19">
    <name type="scientific">Candidatus Ligilactobacillus excrementigallinarum</name>
    <dbReference type="NCBI Taxonomy" id="2838641"/>
    <lineage>
        <taxon>Bacteria</taxon>
        <taxon>Bacillati</taxon>
        <taxon>Bacillota</taxon>
        <taxon>Bacilli</taxon>
        <taxon>Lactobacillales</taxon>
        <taxon>Lactobacillaceae</taxon>
        <taxon>Ligilactobacillus</taxon>
    </lineage>
</organism>
<evidence type="ECO:0000259" key="16">
    <source>
        <dbReference type="Pfam" id="PF00905"/>
    </source>
</evidence>
<accession>A0A9D1UXR3</accession>
<feature type="compositionally biased region" description="Polar residues" evidence="14">
    <location>
        <begin position="708"/>
        <end position="738"/>
    </location>
</feature>
<protein>
    <submittedName>
        <fullName evidence="18">PBP1A family penicillin-binding protein</fullName>
    </submittedName>
</protein>
<evidence type="ECO:0000256" key="13">
    <source>
        <dbReference type="ARBA" id="ARBA00049902"/>
    </source>
</evidence>
<evidence type="ECO:0000256" key="15">
    <source>
        <dbReference type="SAM" id="Phobius"/>
    </source>
</evidence>
<comment type="catalytic activity">
    <reaction evidence="12">
        <text>Preferential cleavage: (Ac)2-L-Lys-D-Ala-|-D-Ala. Also transpeptidation of peptidyl-alanyl moieties that are N-acyl substituents of D-alanine.</text>
        <dbReference type="EC" id="3.4.16.4"/>
    </reaction>
</comment>
<evidence type="ECO:0000256" key="6">
    <source>
        <dbReference type="ARBA" id="ARBA00022679"/>
    </source>
</evidence>
<evidence type="ECO:0000256" key="1">
    <source>
        <dbReference type="ARBA" id="ARBA00007090"/>
    </source>
</evidence>
<evidence type="ECO:0000313" key="18">
    <source>
        <dbReference type="EMBL" id="HIX02407.1"/>
    </source>
</evidence>
<evidence type="ECO:0000313" key="19">
    <source>
        <dbReference type="Proteomes" id="UP000823963"/>
    </source>
</evidence>
<dbReference type="NCBIfam" id="TIGR02074">
    <property type="entry name" value="PBP_1a_fam"/>
    <property type="match status" value="1"/>
</dbReference>
<feature type="domain" description="Glycosyl transferase family 51" evidence="17">
    <location>
        <begin position="80"/>
        <end position="256"/>
    </location>
</feature>
<dbReference type="GO" id="GO:0008955">
    <property type="term" value="F:peptidoglycan glycosyltransferase activity"/>
    <property type="evidence" value="ECO:0007669"/>
    <property type="project" value="UniProtKB-EC"/>
</dbReference>
<keyword evidence="5" id="KW-0328">Glycosyltransferase</keyword>
<dbReference type="InterPro" id="IPR036950">
    <property type="entry name" value="PBP_transglycosylase"/>
</dbReference>
<dbReference type="Pfam" id="PF00912">
    <property type="entry name" value="Transgly"/>
    <property type="match status" value="1"/>
</dbReference>
<dbReference type="GO" id="GO:0009252">
    <property type="term" value="P:peptidoglycan biosynthetic process"/>
    <property type="evidence" value="ECO:0007669"/>
    <property type="project" value="UniProtKB-KW"/>
</dbReference>
<dbReference type="InterPro" id="IPR001460">
    <property type="entry name" value="PCN-bd_Tpept"/>
</dbReference>
<dbReference type="InterPro" id="IPR023346">
    <property type="entry name" value="Lysozyme-like_dom_sf"/>
</dbReference>
<dbReference type="SUPFAM" id="SSF56601">
    <property type="entry name" value="beta-lactamase/transpeptidase-like"/>
    <property type="match status" value="1"/>
</dbReference>
<dbReference type="PANTHER" id="PTHR32282">
    <property type="entry name" value="BINDING PROTEIN TRANSPEPTIDASE, PUTATIVE-RELATED"/>
    <property type="match status" value="1"/>
</dbReference>
<feature type="compositionally biased region" description="Low complexity" evidence="14">
    <location>
        <begin position="696"/>
        <end position="707"/>
    </location>
</feature>
<comment type="caution">
    <text evidence="18">The sequence shown here is derived from an EMBL/GenBank/DDBJ whole genome shotgun (WGS) entry which is preliminary data.</text>
</comment>
<evidence type="ECO:0000256" key="8">
    <source>
        <dbReference type="ARBA" id="ARBA00022960"/>
    </source>
</evidence>
<feature type="transmembrane region" description="Helical" evidence="15">
    <location>
        <begin position="32"/>
        <end position="55"/>
    </location>
</feature>
<keyword evidence="7" id="KW-0378">Hydrolase</keyword>
<evidence type="ECO:0000256" key="5">
    <source>
        <dbReference type="ARBA" id="ARBA00022676"/>
    </source>
</evidence>
<keyword evidence="4" id="KW-0645">Protease</keyword>
<comment type="similarity">
    <text evidence="1">In the C-terminal section; belongs to the transpeptidase family.</text>
</comment>
<evidence type="ECO:0000259" key="17">
    <source>
        <dbReference type="Pfam" id="PF00912"/>
    </source>
</evidence>
<keyword evidence="15" id="KW-1133">Transmembrane helix</keyword>
<keyword evidence="15" id="KW-0472">Membrane</keyword>
<dbReference type="InterPro" id="IPR012338">
    <property type="entry name" value="Beta-lactam/transpept-like"/>
</dbReference>
<feature type="compositionally biased region" description="Low complexity" evidence="14">
    <location>
        <begin position="741"/>
        <end position="772"/>
    </location>
</feature>
<evidence type="ECO:0000256" key="4">
    <source>
        <dbReference type="ARBA" id="ARBA00022670"/>
    </source>
</evidence>
<evidence type="ECO:0000256" key="2">
    <source>
        <dbReference type="ARBA" id="ARBA00007739"/>
    </source>
</evidence>
<dbReference type="GO" id="GO:0008360">
    <property type="term" value="P:regulation of cell shape"/>
    <property type="evidence" value="ECO:0007669"/>
    <property type="project" value="UniProtKB-KW"/>
</dbReference>
<evidence type="ECO:0000256" key="9">
    <source>
        <dbReference type="ARBA" id="ARBA00022984"/>
    </source>
</evidence>
<gene>
    <name evidence="18" type="ORF">H9861_06590</name>
</gene>
<reference evidence="18" key="1">
    <citation type="journal article" date="2021" name="PeerJ">
        <title>Extensive microbial diversity within the chicken gut microbiome revealed by metagenomics and culture.</title>
        <authorList>
            <person name="Gilroy R."/>
            <person name="Ravi A."/>
            <person name="Getino M."/>
            <person name="Pursley I."/>
            <person name="Horton D.L."/>
            <person name="Alikhan N.F."/>
            <person name="Baker D."/>
            <person name="Gharbi K."/>
            <person name="Hall N."/>
            <person name="Watson M."/>
            <person name="Adriaenssens E.M."/>
            <person name="Foster-Nyarko E."/>
            <person name="Jarju S."/>
            <person name="Secka A."/>
            <person name="Antonio M."/>
            <person name="Oren A."/>
            <person name="Chaudhuri R.R."/>
            <person name="La Ragione R."/>
            <person name="Hildebrand F."/>
            <person name="Pallen M.J."/>
        </authorList>
    </citation>
    <scope>NUCLEOTIDE SEQUENCE</scope>
    <source>
        <strain evidence="18">6627</strain>
    </source>
</reference>
<reference evidence="18" key="2">
    <citation type="submission" date="2021-04" db="EMBL/GenBank/DDBJ databases">
        <authorList>
            <person name="Gilroy R."/>
        </authorList>
    </citation>
    <scope>NUCLEOTIDE SEQUENCE</scope>
    <source>
        <strain evidence="18">6627</strain>
    </source>
</reference>
<dbReference type="GO" id="GO:0030288">
    <property type="term" value="C:outer membrane-bounded periplasmic space"/>
    <property type="evidence" value="ECO:0007669"/>
    <property type="project" value="TreeGrafter"/>
</dbReference>
<dbReference type="FunFam" id="1.10.3810.10:FF:000001">
    <property type="entry name" value="Penicillin-binding protein 1A"/>
    <property type="match status" value="1"/>
</dbReference>
<keyword evidence="9" id="KW-0573">Peptidoglycan synthesis</keyword>
<feature type="domain" description="Penicillin-binding protein transpeptidase" evidence="16">
    <location>
        <begin position="355"/>
        <end position="632"/>
    </location>
</feature>
<proteinExistence type="inferred from homology"/>
<dbReference type="PANTHER" id="PTHR32282:SF29">
    <property type="entry name" value="PENICILLIN-BINDING PROTEIN 1A"/>
    <property type="match status" value="1"/>
</dbReference>
<dbReference type="Gene3D" id="3.40.710.10">
    <property type="entry name" value="DD-peptidase/beta-lactamase superfamily"/>
    <property type="match status" value="1"/>
</dbReference>
<dbReference type="GO" id="GO:0006508">
    <property type="term" value="P:proteolysis"/>
    <property type="evidence" value="ECO:0007669"/>
    <property type="project" value="UniProtKB-KW"/>
</dbReference>
<sequence>MSKQDSNYSRVARREAEQSGKKKGPFYIIKRVLLVILILLVIGIALGTTLFFYYAQSAPKLTESKLSSPGSTVIYDSNNKKITSLGADNRVLITADKVPQQLKDAIVSIEDRRFYEQNGIDPKRILGAFLNNLDPSSGLQGGSTIDQQLIKLSYFSTSKSDQTLKRKAQEAWLALQLDKKYSKDQILDFYINKVFMGNGNYGMETAAKFYFGKSLSKLDLAQTALIAGIPNAPSSYNPYSNPKLALERRNEVLQAMYENKKISADQLKQAKAENINTGLLPKHDGNKKYSENAKIADPYIKEVIAAAEAKGYNPYTQSLKIYTNLDMDIQKRMYNIANTNEYLYFPNDKIQIASTVINPNNGKVVAMIGGRKTGNVTFGLNRAVQTDRTDGSTAKPLMDYGPAIEYNDWATYHLLKDEPYTYPGTNTQLYDFDHKYQGNMTMREALIESRNIPAIHALASVGINKATDFLNGLGFSFKNKLNYQNGIGLPSSTLQNAAAYAAFANGGIYYKPQYINAIEAPDGTVKQYTSHGKRAMQTSTAYMITDMLKQVITSPKGTGNDANISGLYQAGKTGTNAYPSDVANQFPSNAIMDSWFNGYTKNYSVSVWLGYDHQYQPGNYMLQSTANLASEFYKQIMSYMAEDVTNSDWTKPSDVYVKYINGVRQLYLAGSQPPSSELYKTKSKKASIASYKSVFSSLSSNKPESNSQTSVKENSDKNTTSNNQQPKSGQNNNTQQKSDSTKQQPKQNNATQQQNKNQQQNNNNQNNKQPNK</sequence>
<keyword evidence="3" id="KW-0121">Carboxypeptidase</keyword>
<keyword evidence="10" id="KW-0511">Multifunctional enzyme</keyword>
<evidence type="ECO:0000256" key="7">
    <source>
        <dbReference type="ARBA" id="ARBA00022801"/>
    </source>
</evidence>
<keyword evidence="11" id="KW-0961">Cell wall biogenesis/degradation</keyword>
<evidence type="ECO:0000256" key="11">
    <source>
        <dbReference type="ARBA" id="ARBA00023316"/>
    </source>
</evidence>
<dbReference type="EMBL" id="DXFP01000062">
    <property type="protein sequence ID" value="HIX02407.1"/>
    <property type="molecule type" value="Genomic_DNA"/>
</dbReference>
<keyword evidence="8" id="KW-0133">Cell shape</keyword>
<evidence type="ECO:0000256" key="3">
    <source>
        <dbReference type="ARBA" id="ARBA00022645"/>
    </source>
</evidence>
<dbReference type="AlphaFoldDB" id="A0A9D1UXR3"/>
<keyword evidence="15" id="KW-0812">Transmembrane</keyword>
<name>A0A9D1UXR3_9LACO</name>
<dbReference type="SUPFAM" id="SSF53955">
    <property type="entry name" value="Lysozyme-like"/>
    <property type="match status" value="1"/>
</dbReference>
<dbReference type="InterPro" id="IPR050396">
    <property type="entry name" value="Glycosyltr_51/Transpeptidase"/>
</dbReference>
<dbReference type="InterPro" id="IPR001264">
    <property type="entry name" value="Glyco_trans_51"/>
</dbReference>
<feature type="region of interest" description="Disordered" evidence="14">
    <location>
        <begin position="696"/>
        <end position="772"/>
    </location>
</feature>
<comment type="similarity">
    <text evidence="2">In the N-terminal section; belongs to the glycosyltransferase 51 family.</text>
</comment>
<evidence type="ECO:0000256" key="12">
    <source>
        <dbReference type="ARBA" id="ARBA00034000"/>
    </source>
</evidence>
<dbReference type="Pfam" id="PF00905">
    <property type="entry name" value="Transpeptidase"/>
    <property type="match status" value="1"/>
</dbReference>
<dbReference type="GO" id="GO:0009002">
    <property type="term" value="F:serine-type D-Ala-D-Ala carboxypeptidase activity"/>
    <property type="evidence" value="ECO:0007669"/>
    <property type="project" value="UniProtKB-EC"/>
</dbReference>